<dbReference type="Pfam" id="PF00293">
    <property type="entry name" value="NUDIX"/>
    <property type="match status" value="1"/>
</dbReference>
<name>A0A1G6JBN8_9PSEU</name>
<dbReference type="PROSITE" id="PS00893">
    <property type="entry name" value="NUDIX_BOX"/>
    <property type="match status" value="1"/>
</dbReference>
<dbReference type="InterPro" id="IPR020084">
    <property type="entry name" value="NUDIX_hydrolase_CS"/>
</dbReference>
<sequence length="155" mass="17037">MKRSMRVAAYAVCVEEEKVLLARWVGRTGKKWTLPGGGIDHGEDPLDAAVREVAEETGYQVEIEALLGIDTVRRTFLRTGLRKALSRDGVATDWHGLRVVYSGRITGGELRFEENGSTDMAAWVDLSEVGTLDRTDLVDAALRLSRLRPPTGRAG</sequence>
<accession>A0A1G6JBN8</accession>
<dbReference type="EMBL" id="FMZZ01000001">
    <property type="protein sequence ID" value="SDC16057.1"/>
    <property type="molecule type" value="Genomic_DNA"/>
</dbReference>
<evidence type="ECO:0000259" key="5">
    <source>
        <dbReference type="PROSITE" id="PS51462"/>
    </source>
</evidence>
<feature type="domain" description="Nudix hydrolase" evidence="5">
    <location>
        <begin position="3"/>
        <end position="146"/>
    </location>
</feature>
<evidence type="ECO:0000256" key="1">
    <source>
        <dbReference type="ARBA" id="ARBA00001946"/>
    </source>
</evidence>
<dbReference type="SUPFAM" id="SSF55811">
    <property type="entry name" value="Nudix"/>
    <property type="match status" value="1"/>
</dbReference>
<comment type="cofactor">
    <cofactor evidence="1">
        <name>Mg(2+)</name>
        <dbReference type="ChEBI" id="CHEBI:18420"/>
    </cofactor>
</comment>
<evidence type="ECO:0000256" key="3">
    <source>
        <dbReference type="ARBA" id="ARBA00022801"/>
    </source>
</evidence>
<keyword evidence="7" id="KW-1185">Reference proteome</keyword>
<dbReference type="Gene3D" id="3.90.79.10">
    <property type="entry name" value="Nucleoside Triphosphate Pyrophosphohydrolase"/>
    <property type="match status" value="1"/>
</dbReference>
<dbReference type="OrthoDB" id="9804442at2"/>
<organism evidence="6 7">
    <name type="scientific">Actinokineospora iranica</name>
    <dbReference type="NCBI Taxonomy" id="1271860"/>
    <lineage>
        <taxon>Bacteria</taxon>
        <taxon>Bacillati</taxon>
        <taxon>Actinomycetota</taxon>
        <taxon>Actinomycetes</taxon>
        <taxon>Pseudonocardiales</taxon>
        <taxon>Pseudonocardiaceae</taxon>
        <taxon>Actinokineospora</taxon>
    </lineage>
</organism>
<dbReference type="Proteomes" id="UP000199501">
    <property type="component" value="Unassembled WGS sequence"/>
</dbReference>
<dbReference type="InterPro" id="IPR020476">
    <property type="entry name" value="Nudix_hydrolase"/>
</dbReference>
<evidence type="ECO:0000256" key="2">
    <source>
        <dbReference type="ARBA" id="ARBA00005582"/>
    </source>
</evidence>
<gene>
    <name evidence="6" type="ORF">SAMN05216174_101327</name>
</gene>
<protein>
    <submittedName>
        <fullName evidence="6">ADP-ribose pyrophosphatase YjhB, NUDIX family</fullName>
    </submittedName>
</protein>
<dbReference type="CDD" id="cd02883">
    <property type="entry name" value="NUDIX_Hydrolase"/>
    <property type="match status" value="1"/>
</dbReference>
<dbReference type="STRING" id="1271860.SAMN05216174_101327"/>
<dbReference type="PANTHER" id="PTHR43046">
    <property type="entry name" value="GDP-MANNOSE MANNOSYL HYDROLASE"/>
    <property type="match status" value="1"/>
</dbReference>
<dbReference type="PANTHER" id="PTHR43046:SF16">
    <property type="entry name" value="ADP-RIBOSE PYROPHOSPHATASE YJHB-RELATED"/>
    <property type="match status" value="1"/>
</dbReference>
<dbReference type="RefSeq" id="WP_091447401.1">
    <property type="nucleotide sequence ID" value="NZ_FMZZ01000001.1"/>
</dbReference>
<evidence type="ECO:0000256" key="4">
    <source>
        <dbReference type="RuleBase" id="RU003476"/>
    </source>
</evidence>
<proteinExistence type="inferred from homology"/>
<dbReference type="PRINTS" id="PR00502">
    <property type="entry name" value="NUDIXFAMILY"/>
</dbReference>
<evidence type="ECO:0000313" key="6">
    <source>
        <dbReference type="EMBL" id="SDC16057.1"/>
    </source>
</evidence>
<comment type="similarity">
    <text evidence="2 4">Belongs to the Nudix hydrolase family.</text>
</comment>
<keyword evidence="3 4" id="KW-0378">Hydrolase</keyword>
<reference evidence="7" key="1">
    <citation type="submission" date="2016-10" db="EMBL/GenBank/DDBJ databases">
        <authorList>
            <person name="Varghese N."/>
            <person name="Submissions S."/>
        </authorList>
    </citation>
    <scope>NUCLEOTIDE SEQUENCE [LARGE SCALE GENOMIC DNA]</scope>
    <source>
        <strain evidence="7">IBRC-M 10403</strain>
    </source>
</reference>
<dbReference type="InterPro" id="IPR000086">
    <property type="entry name" value="NUDIX_hydrolase_dom"/>
</dbReference>
<evidence type="ECO:0000313" key="7">
    <source>
        <dbReference type="Proteomes" id="UP000199501"/>
    </source>
</evidence>
<dbReference type="GO" id="GO:0016787">
    <property type="term" value="F:hydrolase activity"/>
    <property type="evidence" value="ECO:0007669"/>
    <property type="project" value="UniProtKB-KW"/>
</dbReference>
<dbReference type="InterPro" id="IPR015797">
    <property type="entry name" value="NUDIX_hydrolase-like_dom_sf"/>
</dbReference>
<dbReference type="AlphaFoldDB" id="A0A1G6JBN8"/>
<dbReference type="PROSITE" id="PS51462">
    <property type="entry name" value="NUDIX"/>
    <property type="match status" value="1"/>
</dbReference>